<organism evidence="3 4">
    <name type="scientific">Paenibacillus aestuarii</name>
    <dbReference type="NCBI Taxonomy" id="516965"/>
    <lineage>
        <taxon>Bacteria</taxon>
        <taxon>Bacillati</taxon>
        <taxon>Bacillota</taxon>
        <taxon>Bacilli</taxon>
        <taxon>Bacillales</taxon>
        <taxon>Paenibacillaceae</taxon>
        <taxon>Paenibacillus</taxon>
    </lineage>
</organism>
<accession>A0ABW0K9T8</accession>
<keyword evidence="1" id="KW-0732">Signal</keyword>
<feature type="chain" id="PRO_5046203076" evidence="1">
    <location>
        <begin position="26"/>
        <end position="217"/>
    </location>
</feature>
<dbReference type="SUPFAM" id="SSF54106">
    <property type="entry name" value="LysM domain"/>
    <property type="match status" value="1"/>
</dbReference>
<dbReference type="SMART" id="SM00257">
    <property type="entry name" value="LysM"/>
    <property type="match status" value="1"/>
</dbReference>
<dbReference type="Proteomes" id="UP001596044">
    <property type="component" value="Unassembled WGS sequence"/>
</dbReference>
<evidence type="ECO:0000313" key="4">
    <source>
        <dbReference type="Proteomes" id="UP001596044"/>
    </source>
</evidence>
<protein>
    <submittedName>
        <fullName evidence="3">CAP domain-containing protein</fullName>
    </submittedName>
</protein>
<evidence type="ECO:0000313" key="3">
    <source>
        <dbReference type="EMBL" id="MFC5449621.1"/>
    </source>
</evidence>
<dbReference type="InterPro" id="IPR018392">
    <property type="entry name" value="LysM"/>
</dbReference>
<feature type="domain" description="LysM" evidence="2">
    <location>
        <begin position="28"/>
        <end position="73"/>
    </location>
</feature>
<keyword evidence="4" id="KW-1185">Reference proteome</keyword>
<dbReference type="Gene3D" id="3.10.350.10">
    <property type="entry name" value="LysM domain"/>
    <property type="match status" value="1"/>
</dbReference>
<name>A0ABW0K9T8_9BACL</name>
<comment type="caution">
    <text evidence="3">The sequence shown here is derived from an EMBL/GenBank/DDBJ whole genome shotgun (WGS) entry which is preliminary data.</text>
</comment>
<dbReference type="InterPro" id="IPR014044">
    <property type="entry name" value="CAP_dom"/>
</dbReference>
<gene>
    <name evidence="3" type="ORF">ACFPOG_15225</name>
</gene>
<evidence type="ECO:0000259" key="2">
    <source>
        <dbReference type="PROSITE" id="PS51782"/>
    </source>
</evidence>
<dbReference type="NCBIfam" id="TIGR02909">
    <property type="entry name" value="spore_YkwD"/>
    <property type="match status" value="1"/>
</dbReference>
<dbReference type="CDD" id="cd00118">
    <property type="entry name" value="LysM"/>
    <property type="match status" value="1"/>
</dbReference>
<dbReference type="Gene3D" id="3.40.33.10">
    <property type="entry name" value="CAP"/>
    <property type="match status" value="1"/>
</dbReference>
<dbReference type="PANTHER" id="PTHR31157:SF1">
    <property type="entry name" value="SCP DOMAIN-CONTAINING PROTEIN"/>
    <property type="match status" value="1"/>
</dbReference>
<dbReference type="InterPro" id="IPR014258">
    <property type="entry name" value="CAP_domain_YkwD-like"/>
</dbReference>
<dbReference type="PANTHER" id="PTHR31157">
    <property type="entry name" value="SCP DOMAIN-CONTAINING PROTEIN"/>
    <property type="match status" value="1"/>
</dbReference>
<dbReference type="SUPFAM" id="SSF55797">
    <property type="entry name" value="PR-1-like"/>
    <property type="match status" value="1"/>
</dbReference>
<dbReference type="RefSeq" id="WP_270877539.1">
    <property type="nucleotide sequence ID" value="NZ_JAQFVF010000002.1"/>
</dbReference>
<evidence type="ECO:0000256" key="1">
    <source>
        <dbReference type="SAM" id="SignalP"/>
    </source>
</evidence>
<dbReference type="EMBL" id="JBHSMJ010000020">
    <property type="protein sequence ID" value="MFC5449621.1"/>
    <property type="molecule type" value="Genomic_DNA"/>
</dbReference>
<dbReference type="Pfam" id="PF00188">
    <property type="entry name" value="CAP"/>
    <property type="match status" value="1"/>
</dbReference>
<dbReference type="PROSITE" id="PS51782">
    <property type="entry name" value="LYSM"/>
    <property type="match status" value="1"/>
</dbReference>
<dbReference type="InterPro" id="IPR035940">
    <property type="entry name" value="CAP_sf"/>
</dbReference>
<dbReference type="Pfam" id="PF01476">
    <property type="entry name" value="LysM"/>
    <property type="match status" value="1"/>
</dbReference>
<dbReference type="CDD" id="cd05379">
    <property type="entry name" value="CAP_bacterial"/>
    <property type="match status" value="1"/>
</dbReference>
<feature type="signal peptide" evidence="1">
    <location>
        <begin position="1"/>
        <end position="25"/>
    </location>
</feature>
<dbReference type="InterPro" id="IPR036779">
    <property type="entry name" value="LysM_dom_sf"/>
</dbReference>
<sequence>MKKTLLSGVLALSLMAGVGAMSASAATATYTVKSQDTMWTISQKQGISLSTLIKLNPQVANPNIIWPGMVLNVSGNTVSGTTPNPASPTTPAVSQSAYADQVVSLVNQERAKAGLKPLTADSSLSAMALDKAKDMYNNHYFDHTSPTYGSPFDMMTEYGITYSYAGENIAMGQKTPQDVMTAWMNSTGHRQNILSPNYTKIGVGYYNGEWVQEFIAN</sequence>
<proteinExistence type="predicted"/>
<reference evidence="4" key="1">
    <citation type="journal article" date="2019" name="Int. J. Syst. Evol. Microbiol.">
        <title>The Global Catalogue of Microorganisms (GCM) 10K type strain sequencing project: providing services to taxonomists for standard genome sequencing and annotation.</title>
        <authorList>
            <consortium name="The Broad Institute Genomics Platform"/>
            <consortium name="The Broad Institute Genome Sequencing Center for Infectious Disease"/>
            <person name="Wu L."/>
            <person name="Ma J."/>
        </authorList>
    </citation>
    <scope>NUCLEOTIDE SEQUENCE [LARGE SCALE GENOMIC DNA]</scope>
    <source>
        <strain evidence="4">KACC 11904</strain>
    </source>
</reference>